<proteinExistence type="predicted"/>
<dbReference type="EMBL" id="JAWXYG010000006">
    <property type="protein sequence ID" value="KAK4269959.1"/>
    <property type="molecule type" value="Genomic_DNA"/>
</dbReference>
<evidence type="ECO:0000313" key="2">
    <source>
        <dbReference type="EMBL" id="KAK4269959.1"/>
    </source>
</evidence>
<protein>
    <submittedName>
        <fullName evidence="2">Uncharacterized protein</fullName>
    </submittedName>
</protein>
<gene>
    <name evidence="2" type="ORF">QN277_023050</name>
</gene>
<organism evidence="2 3">
    <name type="scientific">Acacia crassicarpa</name>
    <name type="common">northern wattle</name>
    <dbReference type="NCBI Taxonomy" id="499986"/>
    <lineage>
        <taxon>Eukaryota</taxon>
        <taxon>Viridiplantae</taxon>
        <taxon>Streptophyta</taxon>
        <taxon>Embryophyta</taxon>
        <taxon>Tracheophyta</taxon>
        <taxon>Spermatophyta</taxon>
        <taxon>Magnoliopsida</taxon>
        <taxon>eudicotyledons</taxon>
        <taxon>Gunneridae</taxon>
        <taxon>Pentapetalae</taxon>
        <taxon>rosids</taxon>
        <taxon>fabids</taxon>
        <taxon>Fabales</taxon>
        <taxon>Fabaceae</taxon>
        <taxon>Caesalpinioideae</taxon>
        <taxon>mimosoid clade</taxon>
        <taxon>Acacieae</taxon>
        <taxon>Acacia</taxon>
    </lineage>
</organism>
<name>A0AAE1KAS3_9FABA</name>
<accession>A0AAE1KAS3</accession>
<evidence type="ECO:0000313" key="3">
    <source>
        <dbReference type="Proteomes" id="UP001293593"/>
    </source>
</evidence>
<dbReference type="AlphaFoldDB" id="A0AAE1KAS3"/>
<reference evidence="2" key="1">
    <citation type="submission" date="2023-10" db="EMBL/GenBank/DDBJ databases">
        <title>Chromosome-level genome of the transformable northern wattle, Acacia crassicarpa.</title>
        <authorList>
            <person name="Massaro I."/>
            <person name="Sinha N.R."/>
            <person name="Poethig S."/>
            <person name="Leichty A.R."/>
        </authorList>
    </citation>
    <scope>NUCLEOTIDE SEQUENCE</scope>
    <source>
        <strain evidence="2">Acra3RX</strain>
        <tissue evidence="2">Leaf</tissue>
    </source>
</reference>
<feature type="compositionally biased region" description="Low complexity" evidence="1">
    <location>
        <begin position="36"/>
        <end position="46"/>
    </location>
</feature>
<comment type="caution">
    <text evidence="2">The sequence shown here is derived from an EMBL/GenBank/DDBJ whole genome shotgun (WGS) entry which is preliminary data.</text>
</comment>
<sequence length="84" mass="9090">MSSQKRTLLRILLTVNGSCCCGRPKPRHQIPKPIGSLTSSTATSSSRNCAHSEEDDGGVFTPTTVSEAETESQRNLLRCRSGVR</sequence>
<evidence type="ECO:0000256" key="1">
    <source>
        <dbReference type="SAM" id="MobiDB-lite"/>
    </source>
</evidence>
<keyword evidence="3" id="KW-1185">Reference proteome</keyword>
<feature type="region of interest" description="Disordered" evidence="1">
    <location>
        <begin position="24"/>
        <end position="84"/>
    </location>
</feature>
<dbReference type="Proteomes" id="UP001293593">
    <property type="component" value="Unassembled WGS sequence"/>
</dbReference>